<comment type="similarity">
    <text evidence="1">Belongs to the HicA mRNA interferase family.</text>
</comment>
<accession>A0A1F6EUR8</accession>
<keyword evidence="3" id="KW-0540">Nuclease</keyword>
<gene>
    <name evidence="8" type="ORF">A3B35_00205</name>
</gene>
<dbReference type="STRING" id="1798515.A3B35_00205"/>
<evidence type="ECO:0008006" key="10">
    <source>
        <dbReference type="Google" id="ProtNLM"/>
    </source>
</evidence>
<comment type="caution">
    <text evidence="8">The sequence shown here is derived from an EMBL/GenBank/DDBJ whole genome shotgun (WGS) entry which is preliminary data.</text>
</comment>
<dbReference type="Proteomes" id="UP000177215">
    <property type="component" value="Unassembled WGS sequence"/>
</dbReference>
<reference evidence="8 9" key="1">
    <citation type="journal article" date="2016" name="Nat. Commun.">
        <title>Thousands of microbial genomes shed light on interconnected biogeochemical processes in an aquifer system.</title>
        <authorList>
            <person name="Anantharaman K."/>
            <person name="Brown C.T."/>
            <person name="Hug L.A."/>
            <person name="Sharon I."/>
            <person name="Castelle C.J."/>
            <person name="Probst A.J."/>
            <person name="Thomas B.C."/>
            <person name="Singh A."/>
            <person name="Wilkins M.J."/>
            <person name="Karaoz U."/>
            <person name="Brodie E.L."/>
            <person name="Williams K.H."/>
            <person name="Hubbard S.S."/>
            <person name="Banfield J.F."/>
        </authorList>
    </citation>
    <scope>NUCLEOTIDE SEQUENCE [LARGE SCALE GENOMIC DNA]</scope>
</reference>
<dbReference type="Pfam" id="PF07927">
    <property type="entry name" value="HicA_toxin"/>
    <property type="match status" value="1"/>
</dbReference>
<keyword evidence="4" id="KW-0255">Endonuclease</keyword>
<evidence type="ECO:0000313" key="8">
    <source>
        <dbReference type="EMBL" id="OGG77333.1"/>
    </source>
</evidence>
<dbReference type="GO" id="GO:0004519">
    <property type="term" value="F:endonuclease activity"/>
    <property type="evidence" value="ECO:0007669"/>
    <property type="project" value="UniProtKB-KW"/>
</dbReference>
<evidence type="ECO:0000256" key="7">
    <source>
        <dbReference type="ARBA" id="ARBA00023016"/>
    </source>
</evidence>
<dbReference type="GO" id="GO:0016787">
    <property type="term" value="F:hydrolase activity"/>
    <property type="evidence" value="ECO:0007669"/>
    <property type="project" value="UniProtKB-KW"/>
</dbReference>
<evidence type="ECO:0000256" key="3">
    <source>
        <dbReference type="ARBA" id="ARBA00022722"/>
    </source>
</evidence>
<evidence type="ECO:0000256" key="1">
    <source>
        <dbReference type="ARBA" id="ARBA00006620"/>
    </source>
</evidence>
<evidence type="ECO:0000256" key="2">
    <source>
        <dbReference type="ARBA" id="ARBA00022649"/>
    </source>
</evidence>
<dbReference type="EMBL" id="MFMC01000020">
    <property type="protein sequence ID" value="OGG77333.1"/>
    <property type="molecule type" value="Genomic_DNA"/>
</dbReference>
<dbReference type="InterPro" id="IPR012933">
    <property type="entry name" value="HicA_mRNA_interferase"/>
</dbReference>
<keyword evidence="6" id="KW-0694">RNA-binding</keyword>
<sequence>MTRGKSNWTFRDVEKFLRSKGFVLDHVRGSHHYFRGFVEGHLQMTHVQFHGSDSIHPKTLGSIIKQSGISENEWSE</sequence>
<keyword evidence="7" id="KW-0346">Stress response</keyword>
<protein>
    <recommendedName>
        <fullName evidence="10">Toxin HicA</fullName>
    </recommendedName>
</protein>
<dbReference type="SUPFAM" id="SSF54786">
    <property type="entry name" value="YcfA/nrd intein domain"/>
    <property type="match status" value="1"/>
</dbReference>
<proteinExistence type="inferred from homology"/>
<dbReference type="GO" id="GO:0003729">
    <property type="term" value="F:mRNA binding"/>
    <property type="evidence" value="ECO:0007669"/>
    <property type="project" value="InterPro"/>
</dbReference>
<evidence type="ECO:0000256" key="6">
    <source>
        <dbReference type="ARBA" id="ARBA00022884"/>
    </source>
</evidence>
<dbReference type="AlphaFoldDB" id="A0A1F6EUR8"/>
<keyword evidence="2" id="KW-1277">Toxin-antitoxin system</keyword>
<name>A0A1F6EUR8_9BACT</name>
<evidence type="ECO:0000313" key="9">
    <source>
        <dbReference type="Proteomes" id="UP000177215"/>
    </source>
</evidence>
<evidence type="ECO:0000256" key="5">
    <source>
        <dbReference type="ARBA" id="ARBA00022801"/>
    </source>
</evidence>
<dbReference type="Gene3D" id="3.30.920.30">
    <property type="entry name" value="Hypothetical protein"/>
    <property type="match status" value="1"/>
</dbReference>
<keyword evidence="5" id="KW-0378">Hydrolase</keyword>
<organism evidence="8 9">
    <name type="scientific">Candidatus Kaiserbacteria bacterium RIFCSPLOWO2_01_FULL_54_24</name>
    <dbReference type="NCBI Taxonomy" id="1798515"/>
    <lineage>
        <taxon>Bacteria</taxon>
        <taxon>Candidatus Kaiseribacteriota</taxon>
    </lineage>
</organism>
<dbReference type="InterPro" id="IPR038570">
    <property type="entry name" value="HicA_sf"/>
</dbReference>
<evidence type="ECO:0000256" key="4">
    <source>
        <dbReference type="ARBA" id="ARBA00022759"/>
    </source>
</evidence>